<evidence type="ECO:0000313" key="3">
    <source>
        <dbReference type="Proteomes" id="UP001605036"/>
    </source>
</evidence>
<evidence type="ECO:0008006" key="4">
    <source>
        <dbReference type="Google" id="ProtNLM"/>
    </source>
</evidence>
<dbReference type="EMBL" id="JBHFFA010000003">
    <property type="protein sequence ID" value="KAL2636340.1"/>
    <property type="molecule type" value="Genomic_DNA"/>
</dbReference>
<reference evidence="2 3" key="1">
    <citation type="submission" date="2024-09" db="EMBL/GenBank/DDBJ databases">
        <title>Chromosome-scale assembly of Riccia fluitans.</title>
        <authorList>
            <person name="Paukszto L."/>
            <person name="Sawicki J."/>
            <person name="Karawczyk K."/>
            <person name="Piernik-Szablinska J."/>
            <person name="Szczecinska M."/>
            <person name="Mazdziarz M."/>
        </authorList>
    </citation>
    <scope>NUCLEOTIDE SEQUENCE [LARGE SCALE GENOMIC DNA]</scope>
    <source>
        <strain evidence="2">Rf_01</strain>
        <tissue evidence="2">Aerial parts of the thallus</tissue>
    </source>
</reference>
<accession>A0ABD1Z0U5</accession>
<evidence type="ECO:0000256" key="1">
    <source>
        <dbReference type="SAM" id="MobiDB-lite"/>
    </source>
</evidence>
<organism evidence="2 3">
    <name type="scientific">Riccia fluitans</name>
    <dbReference type="NCBI Taxonomy" id="41844"/>
    <lineage>
        <taxon>Eukaryota</taxon>
        <taxon>Viridiplantae</taxon>
        <taxon>Streptophyta</taxon>
        <taxon>Embryophyta</taxon>
        <taxon>Marchantiophyta</taxon>
        <taxon>Marchantiopsida</taxon>
        <taxon>Marchantiidae</taxon>
        <taxon>Marchantiales</taxon>
        <taxon>Ricciaceae</taxon>
        <taxon>Riccia</taxon>
    </lineage>
</organism>
<gene>
    <name evidence="2" type="ORF">R1flu_007819</name>
</gene>
<protein>
    <recommendedName>
        <fullName evidence="4">R3H domain-containing protein</fullName>
    </recommendedName>
</protein>
<feature type="region of interest" description="Disordered" evidence="1">
    <location>
        <begin position="50"/>
        <end position="71"/>
    </location>
</feature>
<sequence>MLFRSKAETIPLTVSLEQARREIESSFQSEQFRVPMAAGPSRVNRLLHADSGMLNPATNSEQNAREEDQDAISLTVRLTDNGQSQADLPQSWDT</sequence>
<name>A0ABD1Z0U5_9MARC</name>
<evidence type="ECO:0000313" key="2">
    <source>
        <dbReference type="EMBL" id="KAL2636340.1"/>
    </source>
</evidence>
<comment type="caution">
    <text evidence="2">The sequence shown here is derived from an EMBL/GenBank/DDBJ whole genome shotgun (WGS) entry which is preliminary data.</text>
</comment>
<dbReference type="Proteomes" id="UP001605036">
    <property type="component" value="Unassembled WGS sequence"/>
</dbReference>
<proteinExistence type="predicted"/>
<dbReference type="AlphaFoldDB" id="A0ABD1Z0U5"/>
<keyword evidence="3" id="KW-1185">Reference proteome</keyword>